<comment type="pathway">
    <text evidence="4">Lipid metabolism.</text>
</comment>
<keyword evidence="7" id="KW-0012">Acyltransferase</keyword>
<dbReference type="UniPathway" id="UPA00282"/>
<evidence type="ECO:0000313" key="14">
    <source>
        <dbReference type="EMBL" id="RCV39262.1"/>
    </source>
</evidence>
<evidence type="ECO:0000259" key="13">
    <source>
        <dbReference type="Pfam" id="PF06974"/>
    </source>
</evidence>
<reference evidence="14" key="1">
    <citation type="journal article" date="2012" name="Nat. Biotechnol.">
        <title>Reference genome sequence of the model plant Setaria.</title>
        <authorList>
            <person name="Bennetzen J.L."/>
            <person name="Schmutz J."/>
            <person name="Wang H."/>
            <person name="Percifield R."/>
            <person name="Hawkins J."/>
            <person name="Pontaroli A.C."/>
            <person name="Estep M."/>
            <person name="Feng L."/>
            <person name="Vaughn J.N."/>
            <person name="Grimwood J."/>
            <person name="Jenkins J."/>
            <person name="Barry K."/>
            <person name="Lindquist E."/>
            <person name="Hellsten U."/>
            <person name="Deshpande S."/>
            <person name="Wang X."/>
            <person name="Wu X."/>
            <person name="Mitros T."/>
            <person name="Triplett J."/>
            <person name="Yang X."/>
            <person name="Ye C.Y."/>
            <person name="Mauro-Herrera M."/>
            <person name="Wang L."/>
            <person name="Li P."/>
            <person name="Sharma M."/>
            <person name="Sharma R."/>
            <person name="Ronald P.C."/>
            <person name="Panaud O."/>
            <person name="Kellogg E.A."/>
            <person name="Brutnell T.P."/>
            <person name="Doust A.N."/>
            <person name="Tuskan G.A."/>
            <person name="Rokhsar D."/>
            <person name="Devos K.M."/>
        </authorList>
    </citation>
    <scope>NUCLEOTIDE SEQUENCE [LARGE SCALE GENOMIC DNA]</scope>
    <source>
        <strain evidence="14">Yugu1</strain>
    </source>
</reference>
<feature type="region of interest" description="Disordered" evidence="11">
    <location>
        <begin position="1"/>
        <end position="32"/>
    </location>
</feature>
<evidence type="ECO:0000256" key="6">
    <source>
        <dbReference type="ARBA" id="ARBA00022824"/>
    </source>
</evidence>
<organism evidence="14">
    <name type="scientific">Setaria italica</name>
    <name type="common">Foxtail millet</name>
    <name type="synonym">Panicum italicum</name>
    <dbReference type="NCBI Taxonomy" id="4555"/>
    <lineage>
        <taxon>Eukaryota</taxon>
        <taxon>Viridiplantae</taxon>
        <taxon>Streptophyta</taxon>
        <taxon>Embryophyta</taxon>
        <taxon>Tracheophyta</taxon>
        <taxon>Spermatophyta</taxon>
        <taxon>Magnoliopsida</taxon>
        <taxon>Liliopsida</taxon>
        <taxon>Poales</taxon>
        <taxon>Poaceae</taxon>
        <taxon>PACMAD clade</taxon>
        <taxon>Panicoideae</taxon>
        <taxon>Panicodae</taxon>
        <taxon>Paniceae</taxon>
        <taxon>Cenchrinae</taxon>
        <taxon>Setaria</taxon>
    </lineage>
</organism>
<comment type="pathway">
    <text evidence="3">Glycerolipid metabolism; triacylglycerol biosynthesis.</text>
</comment>
<dbReference type="InterPro" id="IPR045034">
    <property type="entry name" value="O-acyltransferase_WSD1-like"/>
</dbReference>
<evidence type="ECO:0000256" key="4">
    <source>
        <dbReference type="ARBA" id="ARBA00005189"/>
    </source>
</evidence>
<feature type="domain" description="O-acyltransferase WSD1 C-terminal" evidence="13">
    <location>
        <begin position="351"/>
        <end position="494"/>
    </location>
</feature>
<comment type="catalytic activity">
    <reaction evidence="9">
        <text>a long chain fatty alcohol + a fatty acyl-CoA = a long-chain alcohol wax ester + CoA</text>
        <dbReference type="Rhea" id="RHEA:38443"/>
        <dbReference type="ChEBI" id="CHEBI:17135"/>
        <dbReference type="ChEBI" id="CHEBI:57287"/>
        <dbReference type="ChEBI" id="CHEBI:77636"/>
        <dbReference type="ChEBI" id="CHEBI:235323"/>
        <dbReference type="EC" id="2.3.1.75"/>
    </reaction>
</comment>
<dbReference type="InterPro" id="IPR004255">
    <property type="entry name" value="O-acyltransferase_WSD1_N"/>
</dbReference>
<evidence type="ECO:0000256" key="9">
    <source>
        <dbReference type="ARBA" id="ARBA00047604"/>
    </source>
</evidence>
<comment type="similarity">
    <text evidence="8">In the N-terminal section; belongs to the long-chain O-acyltransferase family.</text>
</comment>
<sequence length="508" mass="55359">MGVHSASPVSPPPLPMLSIHTRGVGATGEADDEPLSPTAQFYSDLCIVAVVGLAAPIDIELARAGLEVTLVRHPRFCSIHVTDGPEHRWVRTPVNLDDHIIVPDLDPAAIAADPDKVLEDYVSSLSTLPMDKSRPLWELHILDFPTSEAASAAVFRINHALGDGTSLISLLLACTRSAADPKALPVMPSAMPPPARRKGRRRVYGASPTPARSAGAMAFVAWVLSCVLLAWHTIVDVVSFAALALDLVRDPRTVFTGVKGVEFRRKRFVSRGLSLDDVKHVKNVLGCTVNDVLVGVTSAALSRYYFRKSGDDATKKDVCLRSLLMVNVRSTPGIQELAQMMESSKNNDVKWGNPVGQIILPFYIAMYDDPLEYVRKAKKVVDRKKHSLEVIVTHGIGKKGSELFGTKVSGAIFHRMISNTTVPFSNIIGPVEPVEFYGHRVVYIAPSVYGHPSALTILWQSYADTIRVVLAVDDSQFPDCHHLLDDFAESLKLIREAASAHYQEAGNS</sequence>
<evidence type="ECO:0000256" key="7">
    <source>
        <dbReference type="ARBA" id="ARBA00023315"/>
    </source>
</evidence>
<gene>
    <name evidence="14" type="ORF">SETIT_8G209200v2</name>
</gene>
<evidence type="ECO:0000256" key="10">
    <source>
        <dbReference type="ARBA" id="ARBA00048109"/>
    </source>
</evidence>
<dbReference type="KEGG" id="sita:101769445"/>
<proteinExistence type="inferred from homology"/>
<dbReference type="PANTHER" id="PTHR31650:SF42">
    <property type="entry name" value="OS01G0770100 PROTEIN"/>
    <property type="match status" value="1"/>
</dbReference>
<evidence type="ECO:0000259" key="12">
    <source>
        <dbReference type="Pfam" id="PF03007"/>
    </source>
</evidence>
<evidence type="ECO:0000256" key="3">
    <source>
        <dbReference type="ARBA" id="ARBA00004771"/>
    </source>
</evidence>
<dbReference type="AlphaFoldDB" id="A0A368S9Z6"/>
<name>A0A368S9Z6_SETIT</name>
<dbReference type="GO" id="GO:0019432">
    <property type="term" value="P:triglyceride biosynthetic process"/>
    <property type="evidence" value="ECO:0007669"/>
    <property type="project" value="UniProtKB-UniPathway"/>
</dbReference>
<protein>
    <submittedName>
        <fullName evidence="14">Uncharacterized protein</fullName>
    </submittedName>
</protein>
<dbReference type="PANTHER" id="PTHR31650">
    <property type="entry name" value="O-ACYLTRANSFERASE (WSD1-LIKE) FAMILY PROTEIN"/>
    <property type="match status" value="1"/>
</dbReference>
<dbReference type="GO" id="GO:0005886">
    <property type="term" value="C:plasma membrane"/>
    <property type="evidence" value="ECO:0007669"/>
    <property type="project" value="UniProtKB-SubCell"/>
</dbReference>
<dbReference type="GO" id="GO:0047196">
    <property type="term" value="F:long-chain-alcohol O-fatty-acyltransferase activity"/>
    <property type="evidence" value="ECO:0007669"/>
    <property type="project" value="UniProtKB-EC"/>
</dbReference>
<dbReference type="Pfam" id="PF06974">
    <property type="entry name" value="WS_DGAT_C"/>
    <property type="match status" value="1"/>
</dbReference>
<accession>A0A368S9Z6</accession>
<keyword evidence="5" id="KW-0808">Transferase</keyword>
<evidence type="ECO:0000256" key="11">
    <source>
        <dbReference type="SAM" id="MobiDB-lite"/>
    </source>
</evidence>
<comment type="catalytic activity">
    <reaction evidence="10">
        <text>an acyl-CoA + a 1,2-diacyl-sn-glycerol = a triacyl-sn-glycerol + CoA</text>
        <dbReference type="Rhea" id="RHEA:10868"/>
        <dbReference type="ChEBI" id="CHEBI:17815"/>
        <dbReference type="ChEBI" id="CHEBI:57287"/>
        <dbReference type="ChEBI" id="CHEBI:58342"/>
        <dbReference type="ChEBI" id="CHEBI:64615"/>
        <dbReference type="EC" id="2.3.1.20"/>
    </reaction>
</comment>
<dbReference type="GO" id="GO:0005789">
    <property type="term" value="C:endoplasmic reticulum membrane"/>
    <property type="evidence" value="ECO:0007669"/>
    <property type="project" value="UniProtKB-SubCell"/>
</dbReference>
<dbReference type="InterPro" id="IPR009721">
    <property type="entry name" value="O-acyltransferase_WSD1_C"/>
</dbReference>
<reference evidence="14" key="2">
    <citation type="submission" date="2015-07" db="EMBL/GenBank/DDBJ databases">
        <authorList>
            <person name="Noorani M."/>
        </authorList>
    </citation>
    <scope>NUCLEOTIDE SEQUENCE</scope>
    <source>
        <strain evidence="14">Yugu1</strain>
    </source>
</reference>
<dbReference type="Gene3D" id="3.30.559.10">
    <property type="entry name" value="Chloramphenicol acetyltransferase-like domain"/>
    <property type="match status" value="1"/>
</dbReference>
<evidence type="ECO:0000256" key="5">
    <source>
        <dbReference type="ARBA" id="ARBA00022679"/>
    </source>
</evidence>
<dbReference type="SUPFAM" id="SSF52777">
    <property type="entry name" value="CoA-dependent acyltransferases"/>
    <property type="match status" value="1"/>
</dbReference>
<evidence type="ECO:0000256" key="2">
    <source>
        <dbReference type="ARBA" id="ARBA00004586"/>
    </source>
</evidence>
<feature type="domain" description="O-acyltransferase WSD1-like N-terminal" evidence="12">
    <location>
        <begin position="86"/>
        <end position="292"/>
    </location>
</feature>
<comment type="subcellular location">
    <subcellularLocation>
        <location evidence="1">Cell membrane</location>
        <topology evidence="1">Single-pass membrane protein</topology>
    </subcellularLocation>
    <subcellularLocation>
        <location evidence="2">Endoplasmic reticulum membrane</location>
    </subcellularLocation>
</comment>
<dbReference type="Pfam" id="PF03007">
    <property type="entry name" value="WS_DGAT_cat"/>
    <property type="match status" value="1"/>
</dbReference>
<dbReference type="InterPro" id="IPR023213">
    <property type="entry name" value="CAT-like_dom_sf"/>
</dbReference>
<dbReference type="EMBL" id="CM003535">
    <property type="protein sequence ID" value="RCV39262.1"/>
    <property type="molecule type" value="Genomic_DNA"/>
</dbReference>
<dbReference type="OrthoDB" id="619536at2759"/>
<evidence type="ECO:0000256" key="1">
    <source>
        <dbReference type="ARBA" id="ARBA00004162"/>
    </source>
</evidence>
<keyword evidence="6" id="KW-0256">Endoplasmic reticulum</keyword>
<dbReference type="GO" id="GO:0004144">
    <property type="term" value="F:diacylglycerol O-acyltransferase activity"/>
    <property type="evidence" value="ECO:0007669"/>
    <property type="project" value="UniProtKB-EC"/>
</dbReference>
<evidence type="ECO:0000256" key="8">
    <source>
        <dbReference type="ARBA" id="ARBA00024360"/>
    </source>
</evidence>